<evidence type="ECO:0000313" key="1">
    <source>
        <dbReference type="EMBL" id="MBW4431671.1"/>
    </source>
</evidence>
<dbReference type="AlphaFoldDB" id="A0A9E3H6R1"/>
<protein>
    <submittedName>
        <fullName evidence="1">Uncharacterized protein</fullName>
    </submittedName>
</protein>
<reference evidence="1" key="1">
    <citation type="submission" date="2021-05" db="EMBL/GenBank/DDBJ databases">
        <authorList>
            <person name="Pietrasiak N."/>
            <person name="Ward R."/>
            <person name="Stajich J.E."/>
            <person name="Kurbessoian T."/>
        </authorList>
    </citation>
    <scope>NUCLEOTIDE SEQUENCE</scope>
    <source>
        <strain evidence="1">HA4357-MV3</strain>
    </source>
</reference>
<reference evidence="1" key="2">
    <citation type="journal article" date="2022" name="Microbiol. Resour. Announc.">
        <title>Metagenome Sequencing to Explore Phylogenomics of Terrestrial Cyanobacteria.</title>
        <authorList>
            <person name="Ward R.D."/>
            <person name="Stajich J.E."/>
            <person name="Johansen J.R."/>
            <person name="Huntemann M."/>
            <person name="Clum A."/>
            <person name="Foster B."/>
            <person name="Foster B."/>
            <person name="Roux S."/>
            <person name="Palaniappan K."/>
            <person name="Varghese N."/>
            <person name="Mukherjee S."/>
            <person name="Reddy T.B.K."/>
            <person name="Daum C."/>
            <person name="Copeland A."/>
            <person name="Chen I.A."/>
            <person name="Ivanova N.N."/>
            <person name="Kyrpides N.C."/>
            <person name="Shapiro N."/>
            <person name="Eloe-Fadrosh E.A."/>
            <person name="Pietrasiak N."/>
        </authorList>
    </citation>
    <scope>NUCLEOTIDE SEQUENCE</scope>
    <source>
        <strain evidence="1">HA4357-MV3</strain>
    </source>
</reference>
<name>A0A9E3H6R1_9NOST</name>
<gene>
    <name evidence="1" type="ORF">KME28_08070</name>
</gene>
<accession>A0A9E3H6R1</accession>
<evidence type="ECO:0000313" key="2">
    <source>
        <dbReference type="Proteomes" id="UP000813215"/>
    </source>
</evidence>
<proteinExistence type="predicted"/>
<sequence length="47" mass="5480">MHFFIKITLAPTTHQYLFWPTTSDPLYRLVGDRQNANTTPFLPQTTV</sequence>
<organism evidence="1 2">
    <name type="scientific">Pelatocladus maniniholoensis HA4357-MV3</name>
    <dbReference type="NCBI Taxonomy" id="1117104"/>
    <lineage>
        <taxon>Bacteria</taxon>
        <taxon>Bacillati</taxon>
        <taxon>Cyanobacteriota</taxon>
        <taxon>Cyanophyceae</taxon>
        <taxon>Nostocales</taxon>
        <taxon>Nostocaceae</taxon>
        <taxon>Pelatocladus</taxon>
    </lineage>
</organism>
<dbReference type="Proteomes" id="UP000813215">
    <property type="component" value="Unassembled WGS sequence"/>
</dbReference>
<dbReference type="EMBL" id="JAHHHW010000073">
    <property type="protein sequence ID" value="MBW4431671.1"/>
    <property type="molecule type" value="Genomic_DNA"/>
</dbReference>
<comment type="caution">
    <text evidence="1">The sequence shown here is derived from an EMBL/GenBank/DDBJ whole genome shotgun (WGS) entry which is preliminary data.</text>
</comment>